<dbReference type="SUPFAM" id="SSF54991">
    <property type="entry name" value="Anticodon-binding domain of PheRS"/>
    <property type="match status" value="1"/>
</dbReference>
<evidence type="ECO:0000256" key="9">
    <source>
        <dbReference type="ARBA" id="ARBA00022840"/>
    </source>
</evidence>
<feature type="domain" description="FDX-ACB" evidence="18">
    <location>
        <begin position="714"/>
        <end position="807"/>
    </location>
</feature>
<evidence type="ECO:0000256" key="11">
    <source>
        <dbReference type="ARBA" id="ARBA00022884"/>
    </source>
</evidence>
<dbReference type="FunFam" id="3.30.930.10:FF:000022">
    <property type="entry name" value="Phenylalanine--tRNA ligase beta subunit"/>
    <property type="match status" value="1"/>
</dbReference>
<keyword evidence="6 15" id="KW-0436">Ligase</keyword>
<evidence type="ECO:0000256" key="10">
    <source>
        <dbReference type="ARBA" id="ARBA00022842"/>
    </source>
</evidence>
<dbReference type="GO" id="GO:0000287">
    <property type="term" value="F:magnesium ion binding"/>
    <property type="evidence" value="ECO:0007669"/>
    <property type="project" value="UniProtKB-UniRule"/>
</dbReference>
<dbReference type="InterPro" id="IPR012340">
    <property type="entry name" value="NA-bd_OB-fold"/>
</dbReference>
<dbReference type="GO" id="GO:0004826">
    <property type="term" value="F:phenylalanine-tRNA ligase activity"/>
    <property type="evidence" value="ECO:0007669"/>
    <property type="project" value="UniProtKB-UniRule"/>
</dbReference>
<dbReference type="InterPro" id="IPR005146">
    <property type="entry name" value="B3/B4_tRNA-bd"/>
</dbReference>
<evidence type="ECO:0000256" key="13">
    <source>
        <dbReference type="ARBA" id="ARBA00023146"/>
    </source>
</evidence>
<evidence type="ECO:0000256" key="16">
    <source>
        <dbReference type="PROSITE-ProRule" id="PRU00209"/>
    </source>
</evidence>
<dbReference type="InterPro" id="IPR033714">
    <property type="entry name" value="tRNA_bind_bactPheRS"/>
</dbReference>
<reference evidence="20 21" key="1">
    <citation type="submission" date="2015-06" db="EMBL/GenBank/DDBJ databases">
        <title>A Comprehensive Approach to Explore the Metabolic and Phylogenetic Diversity of Bacterial Steroid Degradation in the Environment: Testosterone as an Example.</title>
        <authorList>
            <person name="Yang F.-C."/>
            <person name="Chen Y.-L."/>
            <person name="Yu C.-P."/>
            <person name="Tang S.-L."/>
            <person name="Wang P.-H."/>
            <person name="Ismail W."/>
            <person name="Wang C.-H."/>
            <person name="Yang C.-Y."/>
            <person name="Chiang Y.-R."/>
        </authorList>
    </citation>
    <scope>NUCLEOTIDE SEQUENCE [LARGE SCALE GENOMIC DNA]</scope>
    <source>
        <strain evidence="20 21">DSM 18526</strain>
    </source>
</reference>
<evidence type="ECO:0000256" key="1">
    <source>
        <dbReference type="ARBA" id="ARBA00004496"/>
    </source>
</evidence>
<evidence type="ECO:0000256" key="7">
    <source>
        <dbReference type="ARBA" id="ARBA00022723"/>
    </source>
</evidence>
<dbReference type="InterPro" id="IPR020825">
    <property type="entry name" value="Phe-tRNA_synthase-like_B3/B4"/>
</dbReference>
<dbReference type="Gene3D" id="3.30.930.10">
    <property type="entry name" value="Bira Bifunctional Protein, Domain 2"/>
    <property type="match status" value="1"/>
</dbReference>
<dbReference type="InterPro" id="IPR036690">
    <property type="entry name" value="Fdx_antiC-bd_sf"/>
</dbReference>
<dbReference type="OrthoDB" id="9805455at2"/>
<dbReference type="FunFam" id="3.50.40.10:FF:000001">
    <property type="entry name" value="Phenylalanine--tRNA ligase beta subunit"/>
    <property type="match status" value="1"/>
</dbReference>
<dbReference type="Gene3D" id="3.30.56.10">
    <property type="match status" value="2"/>
</dbReference>
<protein>
    <recommendedName>
        <fullName evidence="15">Phenylalanine--tRNA ligase beta subunit</fullName>
        <ecNumber evidence="15">6.1.1.20</ecNumber>
    </recommendedName>
    <alternativeName>
        <fullName evidence="15">Phenylalanyl-tRNA synthetase beta subunit</fullName>
        <shortName evidence="15">PheRS</shortName>
    </alternativeName>
</protein>
<evidence type="ECO:0000256" key="2">
    <source>
        <dbReference type="ARBA" id="ARBA00008653"/>
    </source>
</evidence>
<dbReference type="Gene3D" id="3.50.40.10">
    <property type="entry name" value="Phenylalanyl-trna Synthetase, Chain B, domain 3"/>
    <property type="match status" value="1"/>
</dbReference>
<evidence type="ECO:0000256" key="6">
    <source>
        <dbReference type="ARBA" id="ARBA00022598"/>
    </source>
</evidence>
<dbReference type="CDD" id="cd02796">
    <property type="entry name" value="tRNA_bind_bactPheRS"/>
    <property type="match status" value="1"/>
</dbReference>
<dbReference type="Proteomes" id="UP000070250">
    <property type="component" value="Chromosome"/>
</dbReference>
<dbReference type="Pfam" id="PF03483">
    <property type="entry name" value="B3_4"/>
    <property type="match status" value="1"/>
</dbReference>
<comment type="subcellular location">
    <subcellularLocation>
        <location evidence="1 15">Cytoplasm</location>
    </subcellularLocation>
</comment>
<evidence type="ECO:0000256" key="3">
    <source>
        <dbReference type="ARBA" id="ARBA00011209"/>
    </source>
</evidence>
<dbReference type="GO" id="GO:0009328">
    <property type="term" value="C:phenylalanine-tRNA ligase complex"/>
    <property type="evidence" value="ECO:0007669"/>
    <property type="project" value="TreeGrafter"/>
</dbReference>
<dbReference type="Pfam" id="PF17759">
    <property type="entry name" value="tRNA_synthFbeta"/>
    <property type="match status" value="1"/>
</dbReference>
<keyword evidence="13 15" id="KW-0030">Aminoacyl-tRNA synthetase</keyword>
<evidence type="ECO:0000256" key="8">
    <source>
        <dbReference type="ARBA" id="ARBA00022741"/>
    </source>
</evidence>
<dbReference type="NCBIfam" id="TIGR00472">
    <property type="entry name" value="pheT_bact"/>
    <property type="match status" value="1"/>
</dbReference>
<dbReference type="InterPro" id="IPR045060">
    <property type="entry name" value="Phe-tRNA-ligase_IIc_bsu"/>
</dbReference>
<sequence length="809" mass="87308">MKIGLHWLKDWVDTGDDVPALAHALTMAGLEIEGIHPVAPSLSGVVVGEILAVEMHPNARRLSVCRVAGGGEPLQIVCGAPNVRAGMKAPLALVGAVLPGGMRIAAAALRGVESAGMLCSARELGLSEESSGLMELPMDLVTGQDLVKALALDDTVLEINLTPNRGDCMSIAGVAREVAACRRQSWRPPAIASVEARIQDRFEVRLEAPQACPKFVSRIIRGIRSEAKSPLWMQERLRRAGLRPIGAVVDITNYVMLEMGQPMHAYDLAHLEGAIVVRHARAGEALRLLDERIVELTPDVLVIADDRKLLGMAGVMGGADSGIGAATQDVFLEVAFFEPDAIAGRGRRRGLITDASQRFERGVDPQLQERAIERATALLLEHAGGLAGPVSVTRGSRPAAAVSSIPLRHARVEKVLGMTLAPATVAALLESLGMQLEETPGPDRDSSERSLECREDTLPAPCWQVRPPSWRFDLHIEEDLIEEIARLVGFDRIPERAEQAAQQVQPWTETRLSKERAADALVDRGYQEAITYAFTDSAFQAALLPGAALALRNPISAELAVMRISLWPGLIQAAAGNQRRQQSRLRLFEVGRCYAGDTGAETEVIAGIASGAALPEQWGTETSKLDFFDVKADLGAVLALTGASHEFRFVAQPNPALHPGQSARILRREQPVGWLGALHPAHLDRLDLTYPVFVFELETQAGLAAAVPEFVEISKYPAIRRDIAVIIAESLPVEVLLASVRSHAGSLLKTLTILSVYRGKQIENGKKSIALGLHLQDTSRTLTDDEADTVVTQVIQELGRELDATIRDK</sequence>
<dbReference type="InterPro" id="IPR005147">
    <property type="entry name" value="tRNA_synthase_B5-dom"/>
</dbReference>
<evidence type="ECO:0000256" key="14">
    <source>
        <dbReference type="ARBA" id="ARBA00049255"/>
    </source>
</evidence>
<dbReference type="SMART" id="SM00896">
    <property type="entry name" value="FDX-ACB"/>
    <property type="match status" value="1"/>
</dbReference>
<dbReference type="PATRIC" id="fig|465721.4.peg.1536"/>
<dbReference type="InterPro" id="IPR005121">
    <property type="entry name" value="Fdx_antiC-bd"/>
</dbReference>
<keyword evidence="21" id="KW-1185">Reference proteome</keyword>
<comment type="similarity">
    <text evidence="2 15">Belongs to the phenylalanyl-tRNA synthetase beta subunit family. Type 1 subfamily.</text>
</comment>
<evidence type="ECO:0000259" key="19">
    <source>
        <dbReference type="PROSITE" id="PS51483"/>
    </source>
</evidence>
<dbReference type="PANTHER" id="PTHR10947:SF0">
    <property type="entry name" value="PHENYLALANINE--TRNA LIGASE BETA SUBUNIT"/>
    <property type="match status" value="1"/>
</dbReference>
<dbReference type="PANTHER" id="PTHR10947">
    <property type="entry name" value="PHENYLALANYL-TRNA SYNTHETASE BETA CHAIN AND LEUCINE-RICH REPEAT-CONTAINING PROTEIN 47"/>
    <property type="match status" value="1"/>
</dbReference>
<dbReference type="PROSITE" id="PS51483">
    <property type="entry name" value="B5"/>
    <property type="match status" value="1"/>
</dbReference>
<dbReference type="HAMAP" id="MF_00283">
    <property type="entry name" value="Phe_tRNA_synth_beta1"/>
    <property type="match status" value="1"/>
</dbReference>
<keyword evidence="12 15" id="KW-0648">Protein biosynthesis</keyword>
<dbReference type="SMART" id="SM00873">
    <property type="entry name" value="B3_4"/>
    <property type="match status" value="1"/>
</dbReference>
<gene>
    <name evidence="15" type="primary">pheT</name>
    <name evidence="20" type="ORF">ACG33_07245</name>
</gene>
<dbReference type="STRING" id="465721.ACG33_07245"/>
<dbReference type="EC" id="6.1.1.20" evidence="15"/>
<dbReference type="RefSeq" id="WP_066919937.1">
    <property type="nucleotide sequence ID" value="NZ_CP011971.1"/>
</dbReference>
<feature type="binding site" evidence="15">
    <location>
        <position position="479"/>
    </location>
    <ligand>
        <name>Mg(2+)</name>
        <dbReference type="ChEBI" id="CHEBI:18420"/>
        <note>shared with alpha subunit</note>
    </ligand>
</feature>
<dbReference type="SUPFAM" id="SSF50249">
    <property type="entry name" value="Nucleic acid-binding proteins"/>
    <property type="match status" value="1"/>
</dbReference>
<dbReference type="InterPro" id="IPR045864">
    <property type="entry name" value="aa-tRNA-synth_II/BPL/LPL"/>
</dbReference>
<evidence type="ECO:0000259" key="18">
    <source>
        <dbReference type="PROSITE" id="PS51447"/>
    </source>
</evidence>
<dbReference type="InterPro" id="IPR009061">
    <property type="entry name" value="DNA-bd_dom_put_sf"/>
</dbReference>
<feature type="binding site" evidence="15">
    <location>
        <position position="482"/>
    </location>
    <ligand>
        <name>Mg(2+)</name>
        <dbReference type="ChEBI" id="CHEBI:18420"/>
        <note>shared with alpha subunit</note>
    </ligand>
</feature>
<dbReference type="NCBIfam" id="NF045760">
    <property type="entry name" value="YtpR"/>
    <property type="match status" value="1"/>
</dbReference>
<evidence type="ECO:0000256" key="4">
    <source>
        <dbReference type="ARBA" id="ARBA00022490"/>
    </source>
</evidence>
<keyword evidence="8 15" id="KW-0547">Nucleotide-binding</keyword>
<dbReference type="InterPro" id="IPR004532">
    <property type="entry name" value="Phe-tRNA-ligase_IIc_bsu_bact"/>
</dbReference>
<keyword evidence="9 15" id="KW-0067">ATP-binding</keyword>
<dbReference type="EMBL" id="CP011971">
    <property type="protein sequence ID" value="AMN46894.1"/>
    <property type="molecule type" value="Genomic_DNA"/>
</dbReference>
<dbReference type="Pfam" id="PF03147">
    <property type="entry name" value="FDX-ACB"/>
    <property type="match status" value="1"/>
</dbReference>
<dbReference type="SUPFAM" id="SSF46955">
    <property type="entry name" value="Putative DNA-binding domain"/>
    <property type="match status" value="1"/>
</dbReference>
<dbReference type="SUPFAM" id="SSF56037">
    <property type="entry name" value="PheT/TilS domain"/>
    <property type="match status" value="1"/>
</dbReference>
<evidence type="ECO:0000256" key="12">
    <source>
        <dbReference type="ARBA" id="ARBA00022917"/>
    </source>
</evidence>
<dbReference type="GO" id="GO:0000049">
    <property type="term" value="F:tRNA binding"/>
    <property type="evidence" value="ECO:0007669"/>
    <property type="project" value="UniProtKB-UniRule"/>
</dbReference>
<keyword evidence="5 16" id="KW-0820">tRNA-binding</keyword>
<comment type="cofactor">
    <cofactor evidence="15">
        <name>Mg(2+)</name>
        <dbReference type="ChEBI" id="CHEBI:18420"/>
    </cofactor>
    <text evidence="15">Binds 2 magnesium ions per tetramer.</text>
</comment>
<evidence type="ECO:0000256" key="15">
    <source>
        <dbReference type="HAMAP-Rule" id="MF_00283"/>
    </source>
</evidence>
<evidence type="ECO:0000259" key="17">
    <source>
        <dbReference type="PROSITE" id="PS50886"/>
    </source>
</evidence>
<dbReference type="SMART" id="SM00874">
    <property type="entry name" value="B5"/>
    <property type="match status" value="1"/>
</dbReference>
<dbReference type="GO" id="GO:0006432">
    <property type="term" value="P:phenylalanyl-tRNA aminoacylation"/>
    <property type="evidence" value="ECO:0007669"/>
    <property type="project" value="UniProtKB-UniRule"/>
</dbReference>
<dbReference type="CDD" id="cd00769">
    <property type="entry name" value="PheRS_beta_core"/>
    <property type="match status" value="1"/>
</dbReference>
<dbReference type="FunFam" id="3.30.70.380:FF:000001">
    <property type="entry name" value="Phenylalanine--tRNA ligase beta subunit"/>
    <property type="match status" value="1"/>
</dbReference>
<comment type="catalytic activity">
    <reaction evidence="14 15">
        <text>tRNA(Phe) + L-phenylalanine + ATP = L-phenylalanyl-tRNA(Phe) + AMP + diphosphate + H(+)</text>
        <dbReference type="Rhea" id="RHEA:19413"/>
        <dbReference type="Rhea" id="RHEA-COMP:9668"/>
        <dbReference type="Rhea" id="RHEA-COMP:9699"/>
        <dbReference type="ChEBI" id="CHEBI:15378"/>
        <dbReference type="ChEBI" id="CHEBI:30616"/>
        <dbReference type="ChEBI" id="CHEBI:33019"/>
        <dbReference type="ChEBI" id="CHEBI:58095"/>
        <dbReference type="ChEBI" id="CHEBI:78442"/>
        <dbReference type="ChEBI" id="CHEBI:78531"/>
        <dbReference type="ChEBI" id="CHEBI:456215"/>
        <dbReference type="EC" id="6.1.1.20"/>
    </reaction>
</comment>
<dbReference type="PROSITE" id="PS51447">
    <property type="entry name" value="FDX_ACB"/>
    <property type="match status" value="1"/>
</dbReference>
<dbReference type="AlphaFoldDB" id="A0A127F8Z2"/>
<feature type="domain" description="TRNA-binding" evidence="17">
    <location>
        <begin position="39"/>
        <end position="147"/>
    </location>
</feature>
<dbReference type="Pfam" id="PF03484">
    <property type="entry name" value="B5"/>
    <property type="match status" value="1"/>
</dbReference>
<dbReference type="GO" id="GO:0005524">
    <property type="term" value="F:ATP binding"/>
    <property type="evidence" value="ECO:0007669"/>
    <property type="project" value="UniProtKB-UniRule"/>
</dbReference>
<proteinExistence type="inferred from homology"/>
<dbReference type="InterPro" id="IPR002547">
    <property type="entry name" value="tRNA-bd_dom"/>
</dbReference>
<keyword evidence="7 15" id="KW-0479">Metal-binding</keyword>
<feature type="binding site" evidence="15">
    <location>
        <position position="473"/>
    </location>
    <ligand>
        <name>Mg(2+)</name>
        <dbReference type="ChEBI" id="CHEBI:18420"/>
        <note>shared with alpha subunit</note>
    </ligand>
</feature>
<feature type="domain" description="B5" evidence="19">
    <location>
        <begin position="400"/>
        <end position="495"/>
    </location>
</feature>
<comment type="subunit">
    <text evidence="3 15">Tetramer of two alpha and two beta subunits.</text>
</comment>
<dbReference type="Gene3D" id="3.30.70.380">
    <property type="entry name" value="Ferrodoxin-fold anticodon-binding domain"/>
    <property type="match status" value="1"/>
</dbReference>
<evidence type="ECO:0000313" key="21">
    <source>
        <dbReference type="Proteomes" id="UP000070250"/>
    </source>
</evidence>
<name>A0A127F8Z2_STEDE</name>
<dbReference type="SUPFAM" id="SSF55681">
    <property type="entry name" value="Class II aaRS and biotin synthetases"/>
    <property type="match status" value="1"/>
</dbReference>
<evidence type="ECO:0000313" key="20">
    <source>
        <dbReference type="EMBL" id="AMN46894.1"/>
    </source>
</evidence>
<organism evidence="20 21">
    <name type="scientific">Steroidobacter denitrificans</name>
    <dbReference type="NCBI Taxonomy" id="465721"/>
    <lineage>
        <taxon>Bacteria</taxon>
        <taxon>Pseudomonadati</taxon>
        <taxon>Pseudomonadota</taxon>
        <taxon>Gammaproteobacteria</taxon>
        <taxon>Steroidobacterales</taxon>
        <taxon>Steroidobacteraceae</taxon>
        <taxon>Steroidobacter</taxon>
    </lineage>
</organism>
<evidence type="ECO:0000256" key="5">
    <source>
        <dbReference type="ARBA" id="ARBA00022555"/>
    </source>
</evidence>
<dbReference type="KEGG" id="sdf:ACG33_07245"/>
<dbReference type="FunFam" id="2.40.50.140:FF:000045">
    <property type="entry name" value="Phenylalanine--tRNA ligase beta subunit"/>
    <property type="match status" value="1"/>
</dbReference>
<keyword evidence="11 16" id="KW-0694">RNA-binding</keyword>
<accession>A0A127F8Z2</accession>
<keyword evidence="10 15" id="KW-0460">Magnesium</keyword>
<dbReference type="InterPro" id="IPR041616">
    <property type="entry name" value="PheRS_beta_core"/>
</dbReference>
<dbReference type="Gene3D" id="2.40.50.140">
    <property type="entry name" value="Nucleic acid-binding proteins"/>
    <property type="match status" value="1"/>
</dbReference>
<dbReference type="Pfam" id="PF01588">
    <property type="entry name" value="tRNA_bind"/>
    <property type="match status" value="1"/>
</dbReference>
<dbReference type="PROSITE" id="PS50886">
    <property type="entry name" value="TRBD"/>
    <property type="match status" value="1"/>
</dbReference>
<feature type="binding site" evidence="15">
    <location>
        <position position="483"/>
    </location>
    <ligand>
        <name>Mg(2+)</name>
        <dbReference type="ChEBI" id="CHEBI:18420"/>
        <note>shared with alpha subunit</note>
    </ligand>
</feature>
<keyword evidence="4 15" id="KW-0963">Cytoplasm</keyword>